<keyword evidence="3" id="KW-1185">Reference proteome</keyword>
<dbReference type="EMBL" id="CP041345">
    <property type="protein sequence ID" value="QKG79187.1"/>
    <property type="molecule type" value="Genomic_DNA"/>
</dbReference>
<reference evidence="2 3" key="1">
    <citation type="submission" date="2019-07" db="EMBL/GenBank/DDBJ databases">
        <title>Thalassofilum flectens gen. nov., sp. nov., a novel moderate thermophilic anaerobe from a shallow sea hot spring in Kunashir Island (Russia), representing a new family in the order Bacteroidales, and proposal of Thalassofilacea fam. nov.</title>
        <authorList>
            <person name="Kochetkova T.V."/>
            <person name="Podosokorskaya O.A."/>
            <person name="Novikov A."/>
            <person name="Elcheninov A.G."/>
            <person name="Toshchakov S.V."/>
            <person name="Kublanov I.V."/>
        </authorList>
    </citation>
    <scope>NUCLEOTIDE SEQUENCE [LARGE SCALE GENOMIC DNA]</scope>
    <source>
        <strain evidence="2 3">38-H</strain>
    </source>
</reference>
<protein>
    <submittedName>
        <fullName evidence="2">Uncharacterized protein</fullName>
    </submittedName>
</protein>
<evidence type="ECO:0000313" key="2">
    <source>
        <dbReference type="EMBL" id="QKG79187.1"/>
    </source>
</evidence>
<keyword evidence="1" id="KW-0732">Signal</keyword>
<gene>
    <name evidence="2" type="ORF">FHG85_02550</name>
</gene>
<organism evidence="2 3">
    <name type="scientific">Tenuifilum thalassicum</name>
    <dbReference type="NCBI Taxonomy" id="2590900"/>
    <lineage>
        <taxon>Bacteria</taxon>
        <taxon>Pseudomonadati</taxon>
        <taxon>Bacteroidota</taxon>
        <taxon>Bacteroidia</taxon>
        <taxon>Bacteroidales</taxon>
        <taxon>Tenuifilaceae</taxon>
        <taxon>Tenuifilum</taxon>
    </lineage>
</organism>
<feature type="chain" id="PRO_5029666610" evidence="1">
    <location>
        <begin position="21"/>
        <end position="174"/>
    </location>
</feature>
<accession>A0A7D3XDL3</accession>
<evidence type="ECO:0000313" key="3">
    <source>
        <dbReference type="Proteomes" id="UP000500961"/>
    </source>
</evidence>
<proteinExistence type="predicted"/>
<dbReference type="RefSeq" id="WP_173072707.1">
    <property type="nucleotide sequence ID" value="NZ_CP041345.1"/>
</dbReference>
<dbReference type="Proteomes" id="UP000500961">
    <property type="component" value="Chromosome"/>
</dbReference>
<dbReference type="AlphaFoldDB" id="A0A7D3XDL3"/>
<feature type="signal peptide" evidence="1">
    <location>
        <begin position="1"/>
        <end position="20"/>
    </location>
</feature>
<name>A0A7D3XDL3_9BACT</name>
<evidence type="ECO:0000256" key="1">
    <source>
        <dbReference type="SAM" id="SignalP"/>
    </source>
</evidence>
<dbReference type="KEGG" id="ttz:FHG85_02550"/>
<sequence length="174" mass="20731">MKSKLFLFTALLLSTGVAFSQTWNNPFFEMQISANWRKPDRDYSSYPPLKYNQGQVLLYKDVRFTPEEDEKNGTILVETFIDNDSQKLFYNDFITKSFKTLSKKHIKVNNMTCLKESVIKKVFSQKGTLYYYCTKWYIQGSKRVYRIEFGAYDLETYKNHIDEVENFITTFKEK</sequence>